<dbReference type="EMBL" id="VSWC01000157">
    <property type="protein sequence ID" value="KAA1074727.1"/>
    <property type="molecule type" value="Genomic_DNA"/>
</dbReference>
<dbReference type="AlphaFoldDB" id="A0A5B0MC90"/>
<keyword evidence="2" id="KW-0808">Transferase</keyword>
<keyword evidence="2" id="KW-0418">Kinase</keyword>
<evidence type="ECO:0000313" key="3">
    <source>
        <dbReference type="Proteomes" id="UP000324748"/>
    </source>
</evidence>
<proteinExistence type="predicted"/>
<accession>A0A5B0MC90</accession>
<feature type="region of interest" description="Disordered" evidence="1">
    <location>
        <begin position="22"/>
        <end position="71"/>
    </location>
</feature>
<sequence>MRLPANNLVGWTRHTHIFSRNTPRAFTPSTQPAQLPHLNSHIPPISNQNHSPKPQSFSSNSNFNSPINKKIKYPSLKNHRILLVKKSNDDRASNALNSLISAPNLKGILTNNALKLRR</sequence>
<reference evidence="2 3" key="1">
    <citation type="submission" date="2019-05" db="EMBL/GenBank/DDBJ databases">
        <title>Emergence of the Ug99 lineage of the wheat stem rust pathogen through somatic hybridization.</title>
        <authorList>
            <person name="Li F."/>
            <person name="Upadhyaya N.M."/>
            <person name="Sperschneider J."/>
            <person name="Matny O."/>
            <person name="Nguyen-Phuc H."/>
            <person name="Mago R."/>
            <person name="Raley C."/>
            <person name="Miller M.E."/>
            <person name="Silverstein K.A.T."/>
            <person name="Henningsen E."/>
            <person name="Hirsch C.D."/>
            <person name="Visser B."/>
            <person name="Pretorius Z.A."/>
            <person name="Steffenson B.J."/>
            <person name="Schwessinger B."/>
            <person name="Dodds P.N."/>
            <person name="Figueroa M."/>
        </authorList>
    </citation>
    <scope>NUCLEOTIDE SEQUENCE [LARGE SCALE GENOMIC DNA]</scope>
    <source>
        <strain evidence="2">21-0</strain>
    </source>
</reference>
<feature type="compositionally biased region" description="Polar residues" evidence="1">
    <location>
        <begin position="22"/>
        <end position="33"/>
    </location>
</feature>
<name>A0A5B0MC90_PUCGR</name>
<feature type="compositionally biased region" description="Low complexity" evidence="1">
    <location>
        <begin position="51"/>
        <end position="68"/>
    </location>
</feature>
<dbReference type="GO" id="GO:0016301">
    <property type="term" value="F:kinase activity"/>
    <property type="evidence" value="ECO:0007669"/>
    <property type="project" value="UniProtKB-KW"/>
</dbReference>
<dbReference type="Proteomes" id="UP000324748">
    <property type="component" value="Unassembled WGS sequence"/>
</dbReference>
<keyword evidence="3" id="KW-1185">Reference proteome</keyword>
<evidence type="ECO:0000256" key="1">
    <source>
        <dbReference type="SAM" id="MobiDB-lite"/>
    </source>
</evidence>
<gene>
    <name evidence="2" type="primary">POS5_2</name>
    <name evidence="2" type="ORF">PGT21_017164</name>
</gene>
<comment type="caution">
    <text evidence="2">The sequence shown here is derived from an EMBL/GenBank/DDBJ whole genome shotgun (WGS) entry which is preliminary data.</text>
</comment>
<organism evidence="2 3">
    <name type="scientific">Puccinia graminis f. sp. tritici</name>
    <dbReference type="NCBI Taxonomy" id="56615"/>
    <lineage>
        <taxon>Eukaryota</taxon>
        <taxon>Fungi</taxon>
        <taxon>Dikarya</taxon>
        <taxon>Basidiomycota</taxon>
        <taxon>Pucciniomycotina</taxon>
        <taxon>Pucciniomycetes</taxon>
        <taxon>Pucciniales</taxon>
        <taxon>Pucciniaceae</taxon>
        <taxon>Puccinia</taxon>
    </lineage>
</organism>
<evidence type="ECO:0000313" key="2">
    <source>
        <dbReference type="EMBL" id="KAA1074727.1"/>
    </source>
</evidence>
<protein>
    <submittedName>
        <fullName evidence="2">NADH kinase pos5</fullName>
    </submittedName>
</protein>